<dbReference type="Pfam" id="PF02272">
    <property type="entry name" value="DHHA1"/>
    <property type="match status" value="1"/>
</dbReference>
<dbReference type="GO" id="GO:0016787">
    <property type="term" value="F:hydrolase activity"/>
    <property type="evidence" value="ECO:0007669"/>
    <property type="project" value="UniProtKB-KW"/>
</dbReference>
<dbReference type="InterPro" id="IPR038763">
    <property type="entry name" value="DHH_sf"/>
</dbReference>
<dbReference type="Gene3D" id="3.10.310.30">
    <property type="match status" value="1"/>
</dbReference>
<dbReference type="InterPro" id="IPR003156">
    <property type="entry name" value="DHHA1_dom"/>
</dbReference>
<proteinExistence type="predicted"/>
<dbReference type="Pfam" id="PF01368">
    <property type="entry name" value="DHH"/>
    <property type="match status" value="1"/>
</dbReference>
<protein>
    <submittedName>
        <fullName evidence="3">Bifunctional oligoribonuclease and PAP phosphatase nrnA</fullName>
        <ecNumber evidence="3">3.1.-.-</ecNumber>
    </submittedName>
</protein>
<dbReference type="EMBL" id="CP006932">
    <property type="protein sequence ID" value="AHK22476.1"/>
    <property type="molecule type" value="Genomic_DNA"/>
</dbReference>
<dbReference type="PANTHER" id="PTHR47618">
    <property type="entry name" value="BIFUNCTIONAL OLIGORIBONUCLEASE AND PAP PHOSPHATASE NRNA"/>
    <property type="match status" value="1"/>
</dbReference>
<dbReference type="STRING" id="1427984.X271_00370"/>
<feature type="domain" description="DHHA1" evidence="2">
    <location>
        <begin position="237"/>
        <end position="315"/>
    </location>
</feature>
<dbReference type="Proteomes" id="UP000019450">
    <property type="component" value="Chromosome"/>
</dbReference>
<dbReference type="Gene3D" id="3.90.1640.10">
    <property type="entry name" value="inorganic pyrophosphatase (n-terminal core)"/>
    <property type="match status" value="1"/>
</dbReference>
<evidence type="ECO:0000313" key="4">
    <source>
        <dbReference type="Proteomes" id="UP000019450"/>
    </source>
</evidence>
<sequence>MEKFADNFLNKIKRYQKIIILRHQNPDGDALGSQYGLFNFLQTNFKDKKIMIGHADDIRWLSDFFVKNNNPTEDDFNDSLIIIVDTANKERIANNNYKLGKEIIKIDHHPKIDDYNASLKYVNAERSSCSEIIFDLINYLSIKNNFKITTKTVNYLFLGIVTDTGRFSFPSVNKDTFRVLSLIYSIKGFEAKNIYKLLNTYTEKELKYQAYVINHYKKKDSFAFFVAKKGIEKKFKLQFEEITHFVSTLMISKNIKIALYAIFDQKEKIFRVSLRSKEITINKIAEKFGGGGHKLAAGVRIKTKKELKELIKELEILGIN</sequence>
<keyword evidence="3" id="KW-0378">Hydrolase</keyword>
<name>W8GN86_9MOLU</name>
<accession>W8GN86</accession>
<dbReference type="AlphaFoldDB" id="W8GN86"/>
<feature type="domain" description="DDH" evidence="1">
    <location>
        <begin position="17"/>
        <end position="160"/>
    </location>
</feature>
<dbReference type="KEGG" id="hcr:X271_00370"/>
<dbReference type="SUPFAM" id="SSF64182">
    <property type="entry name" value="DHH phosphoesterases"/>
    <property type="match status" value="1"/>
</dbReference>
<evidence type="ECO:0000259" key="2">
    <source>
        <dbReference type="Pfam" id="PF02272"/>
    </source>
</evidence>
<reference evidence="3 4" key="1">
    <citation type="journal article" date="2014" name="Genome Biol. Evol.">
        <title>Phylogenomics of "Candidatus Hepatoplasma crinochetorum," a Lineage of Mollicutes Associated with Noninsect Arthropods.</title>
        <authorList>
            <person name="Leclercq S."/>
            <person name="Dittmer J."/>
            <person name="Bouchon D."/>
            <person name="Cordaux R."/>
        </authorList>
    </citation>
    <scope>NUCLEOTIDE SEQUENCE [LARGE SCALE GENOMIC DNA]</scope>
    <source>
        <strain evidence="3 4">Av</strain>
    </source>
</reference>
<organism evidence="3 4">
    <name type="scientific">Candidatus Hepatoplasma crinochetorum Av</name>
    <dbReference type="NCBI Taxonomy" id="1427984"/>
    <lineage>
        <taxon>Bacteria</taxon>
        <taxon>Bacillati</taxon>
        <taxon>Mycoplasmatota</taxon>
        <taxon>Mollicutes</taxon>
        <taxon>Candidatus Hepatoplasmataceae</taxon>
        <taxon>Candidatus Hepatoplasma</taxon>
    </lineage>
</organism>
<dbReference type="GO" id="GO:0003676">
    <property type="term" value="F:nucleic acid binding"/>
    <property type="evidence" value="ECO:0007669"/>
    <property type="project" value="InterPro"/>
</dbReference>
<evidence type="ECO:0000259" key="1">
    <source>
        <dbReference type="Pfam" id="PF01368"/>
    </source>
</evidence>
<dbReference type="RefSeq" id="WP_025208769.1">
    <property type="nucleotide sequence ID" value="NZ_CP006932.1"/>
</dbReference>
<evidence type="ECO:0000313" key="3">
    <source>
        <dbReference type="EMBL" id="AHK22476.1"/>
    </source>
</evidence>
<keyword evidence="4" id="KW-1185">Reference proteome</keyword>
<dbReference type="PATRIC" id="fig|1427984.3.peg.357"/>
<dbReference type="InterPro" id="IPR051319">
    <property type="entry name" value="Oligoribo/pAp-PDE_c-di-AMP_PDE"/>
</dbReference>
<gene>
    <name evidence="3" type="primary">nrnA</name>
    <name evidence="3" type="ORF">X271_00370</name>
</gene>
<dbReference type="InterPro" id="IPR001667">
    <property type="entry name" value="DDH_dom"/>
</dbReference>
<dbReference type="OrthoDB" id="9803668at2"/>
<dbReference type="EC" id="3.1.-.-" evidence="3"/>
<dbReference type="PANTHER" id="PTHR47618:SF1">
    <property type="entry name" value="BIFUNCTIONAL OLIGORIBONUCLEASE AND PAP PHOSPHATASE NRNA"/>
    <property type="match status" value="1"/>
</dbReference>
<dbReference type="HOGENOM" id="CLU_039720_1_0_14"/>
<dbReference type="eggNOG" id="COG0618">
    <property type="taxonomic scope" value="Bacteria"/>
</dbReference>